<evidence type="ECO:0000313" key="2">
    <source>
        <dbReference type="EMBL" id="MDR7212075.1"/>
    </source>
</evidence>
<keyword evidence="3" id="KW-1185">Reference proteome</keyword>
<gene>
    <name evidence="2" type="ORF">J2W48_004032</name>
</gene>
<dbReference type="RefSeq" id="WP_310283503.1">
    <property type="nucleotide sequence ID" value="NZ_JAVDWQ010000018.1"/>
</dbReference>
<dbReference type="InterPro" id="IPR002110">
    <property type="entry name" value="Ankyrin_rpt"/>
</dbReference>
<dbReference type="Proteomes" id="UP001269081">
    <property type="component" value="Unassembled WGS sequence"/>
</dbReference>
<dbReference type="Pfam" id="PF00023">
    <property type="entry name" value="Ank"/>
    <property type="match status" value="1"/>
</dbReference>
<dbReference type="Gene3D" id="1.25.40.20">
    <property type="entry name" value="Ankyrin repeat-containing domain"/>
    <property type="match status" value="1"/>
</dbReference>
<name>A0ABU1YCV7_9FLAO</name>
<dbReference type="SUPFAM" id="SSF48403">
    <property type="entry name" value="Ankyrin repeat"/>
    <property type="match status" value="1"/>
</dbReference>
<dbReference type="EMBL" id="JAVDWQ010000018">
    <property type="protein sequence ID" value="MDR7212075.1"/>
    <property type="molecule type" value="Genomic_DNA"/>
</dbReference>
<keyword evidence="1" id="KW-0040">ANK repeat</keyword>
<dbReference type="PROSITE" id="PS50088">
    <property type="entry name" value="ANK_REPEAT"/>
    <property type="match status" value="1"/>
</dbReference>
<evidence type="ECO:0000313" key="3">
    <source>
        <dbReference type="Proteomes" id="UP001269081"/>
    </source>
</evidence>
<proteinExistence type="predicted"/>
<dbReference type="PROSITE" id="PS50297">
    <property type="entry name" value="ANK_REP_REGION"/>
    <property type="match status" value="1"/>
</dbReference>
<protein>
    <submittedName>
        <fullName evidence="2">Ankyrin repeat protein</fullName>
    </submittedName>
</protein>
<accession>A0ABU1YCV7</accession>
<comment type="caution">
    <text evidence="2">The sequence shown here is derived from an EMBL/GenBank/DDBJ whole genome shotgun (WGS) entry which is preliminary data.</text>
</comment>
<feature type="repeat" description="ANK" evidence="1">
    <location>
        <begin position="104"/>
        <end position="136"/>
    </location>
</feature>
<organism evidence="2 3">
    <name type="scientific">Flavobacterium piscis</name>
    <dbReference type="NCBI Taxonomy" id="1114874"/>
    <lineage>
        <taxon>Bacteria</taxon>
        <taxon>Pseudomonadati</taxon>
        <taxon>Bacteroidota</taxon>
        <taxon>Flavobacteriia</taxon>
        <taxon>Flavobacteriales</taxon>
        <taxon>Flavobacteriaceae</taxon>
        <taxon>Flavobacterium</taxon>
    </lineage>
</organism>
<sequence length="318" mass="36133">MTDTISKAILSGDSLFLNSYLNQGGNFNKMTLTTPDGYGAPAIKLAVLAQLKYNVPNEITRLVIENSSIEDKASALRSYSSEDKYLREMDIVLKNGIPVDLMFKNQSALQLATGNGNQKMVHLLLVHGADPNLEGEYGSALESAKEIHYDRTFQQMMESFLIGEQKSPFDLVEKESIISQINSWISSLISFAKKHANQTFYVLAIDAGRLKANSEEKFLSTLKKYQEEYPNSYNTAEKINNLKFNPGDFSFHSIEEEKDEPFIDYSKELDVSFLIRKKDDNRTAKDLLFEGLLLNQKYFLTELRVTTDFKIKSPNHIY</sequence>
<evidence type="ECO:0000256" key="1">
    <source>
        <dbReference type="PROSITE-ProRule" id="PRU00023"/>
    </source>
</evidence>
<dbReference type="InterPro" id="IPR036770">
    <property type="entry name" value="Ankyrin_rpt-contain_sf"/>
</dbReference>
<reference evidence="2 3" key="1">
    <citation type="submission" date="2023-07" db="EMBL/GenBank/DDBJ databases">
        <title>Sorghum-associated microbial communities from plants grown in Nebraska, USA.</title>
        <authorList>
            <person name="Schachtman D."/>
        </authorList>
    </citation>
    <scope>NUCLEOTIDE SEQUENCE [LARGE SCALE GENOMIC DNA]</scope>
    <source>
        <strain evidence="2 3">4129</strain>
    </source>
</reference>